<proteinExistence type="predicted"/>
<accession>A0ABD3IQ02</accession>
<dbReference type="Proteomes" id="UP001634007">
    <property type="component" value="Unassembled WGS sequence"/>
</dbReference>
<reference evidence="1 2" key="1">
    <citation type="submission" date="2024-11" db="EMBL/GenBank/DDBJ databases">
        <title>Chromosome-level genome assembly of Eucalyptus globulus Labill. provides insights into its genome evolution.</title>
        <authorList>
            <person name="Li X."/>
        </authorList>
    </citation>
    <scope>NUCLEOTIDE SEQUENCE [LARGE SCALE GENOMIC DNA]</scope>
    <source>
        <strain evidence="1">CL2024</strain>
        <tissue evidence="1">Fresh tender leaves</tissue>
    </source>
</reference>
<evidence type="ECO:0008006" key="3">
    <source>
        <dbReference type="Google" id="ProtNLM"/>
    </source>
</evidence>
<gene>
    <name evidence="1" type="ORF">ACJRO7_008039</name>
</gene>
<dbReference type="EMBL" id="JBJKBG010000011">
    <property type="protein sequence ID" value="KAL3716372.1"/>
    <property type="molecule type" value="Genomic_DNA"/>
</dbReference>
<dbReference type="PANTHER" id="PTHR31969">
    <property type="entry name" value="GEM-LIKE PROTEIN 2"/>
    <property type="match status" value="1"/>
</dbReference>
<name>A0ABD3IQ02_EUCGL</name>
<comment type="caution">
    <text evidence="1">The sequence shown here is derived from an EMBL/GenBank/DDBJ whole genome shotgun (WGS) entry which is preliminary data.</text>
</comment>
<sequence>MIWFDFREIRGLLCASVACFGCRAWEECPAVENPIVLPAPNEEETYPAGRQRKFGRKNSSFGFRVGDHVVGGGEGQAEIRGENCARRRERIFKQVFGMKEGGVPQGLADSQCYLSTSAGPIAGLLFISTKKSKNVNSPAQKYVEMLTEDDYEFWFMGFSRYEKAFKNLEQAMTLANRM</sequence>
<organism evidence="1 2">
    <name type="scientific">Eucalyptus globulus</name>
    <name type="common">Tasmanian blue gum</name>
    <dbReference type="NCBI Taxonomy" id="34317"/>
    <lineage>
        <taxon>Eukaryota</taxon>
        <taxon>Viridiplantae</taxon>
        <taxon>Streptophyta</taxon>
        <taxon>Embryophyta</taxon>
        <taxon>Tracheophyta</taxon>
        <taxon>Spermatophyta</taxon>
        <taxon>Magnoliopsida</taxon>
        <taxon>eudicotyledons</taxon>
        <taxon>Gunneridae</taxon>
        <taxon>Pentapetalae</taxon>
        <taxon>rosids</taxon>
        <taxon>malvids</taxon>
        <taxon>Myrtales</taxon>
        <taxon>Myrtaceae</taxon>
        <taxon>Myrtoideae</taxon>
        <taxon>Eucalypteae</taxon>
        <taxon>Eucalyptus</taxon>
    </lineage>
</organism>
<evidence type="ECO:0000313" key="2">
    <source>
        <dbReference type="Proteomes" id="UP001634007"/>
    </source>
</evidence>
<protein>
    <recommendedName>
        <fullName evidence="3">GRAM domain-containing protein</fullName>
    </recommendedName>
</protein>
<keyword evidence="2" id="KW-1185">Reference proteome</keyword>
<evidence type="ECO:0000313" key="1">
    <source>
        <dbReference type="EMBL" id="KAL3716372.1"/>
    </source>
</evidence>
<dbReference type="AlphaFoldDB" id="A0ABD3IQ02"/>
<dbReference type="InterPro" id="IPR037848">
    <property type="entry name" value="GEM-like"/>
</dbReference>